<dbReference type="EMBL" id="JAJGAK010000001">
    <property type="protein sequence ID" value="MCC8361892.1"/>
    <property type="molecule type" value="Genomic_DNA"/>
</dbReference>
<name>A0ABS8JEB4_9GAMM</name>
<proteinExistence type="predicted"/>
<reference evidence="1" key="1">
    <citation type="submission" date="2021-10" db="EMBL/GenBank/DDBJ databases">
        <authorList>
            <person name="Lyu M."/>
            <person name="Wang X."/>
            <person name="Meng X."/>
            <person name="Xu K."/>
        </authorList>
    </citation>
    <scope>NUCLEOTIDE SEQUENCE</scope>
    <source>
        <strain evidence="1">A6</strain>
    </source>
</reference>
<keyword evidence="2" id="KW-1185">Reference proteome</keyword>
<accession>A0ABS8JEB4</accession>
<evidence type="ECO:0000313" key="2">
    <source>
        <dbReference type="Proteomes" id="UP001165293"/>
    </source>
</evidence>
<dbReference type="RefSeq" id="WP_230525537.1">
    <property type="nucleotide sequence ID" value="NZ_JAJGAK010000001.1"/>
</dbReference>
<evidence type="ECO:0000313" key="1">
    <source>
        <dbReference type="EMBL" id="MCC8361892.1"/>
    </source>
</evidence>
<organism evidence="1 2">
    <name type="scientific">Noviluteimonas lactosilytica</name>
    <dbReference type="NCBI Taxonomy" id="2888523"/>
    <lineage>
        <taxon>Bacteria</taxon>
        <taxon>Pseudomonadati</taxon>
        <taxon>Pseudomonadota</taxon>
        <taxon>Gammaproteobacteria</taxon>
        <taxon>Lysobacterales</taxon>
        <taxon>Lysobacteraceae</taxon>
        <taxon>Noviluteimonas</taxon>
    </lineage>
</organism>
<gene>
    <name evidence="1" type="ORF">LK996_02180</name>
</gene>
<dbReference type="Proteomes" id="UP001165293">
    <property type="component" value="Unassembled WGS sequence"/>
</dbReference>
<protein>
    <submittedName>
        <fullName evidence="1">Uncharacterized protein</fullName>
    </submittedName>
</protein>
<sequence length="167" mass="18954">MLVSGAFAAAPAAASDAKLDPRFEPIAFLVGHCWEAEFPGGKMRDVQCFDALFDGKLVSNWHAVEGSDPLYQGRSIFSWDDANKRVRYHYFTSTGAVSEGWFEKKDEGYVIPERHVSPDGSVIELESLYRAEGKDGYRVTTREKTGDGWVERRNMLYKQIERREPPK</sequence>
<comment type="caution">
    <text evidence="1">The sequence shown here is derived from an EMBL/GenBank/DDBJ whole genome shotgun (WGS) entry which is preliminary data.</text>
</comment>